<dbReference type="GO" id="GO:0016705">
    <property type="term" value="F:oxidoreductase activity, acting on paired donors, with incorporation or reduction of molecular oxygen"/>
    <property type="evidence" value="ECO:0007669"/>
    <property type="project" value="InterPro"/>
</dbReference>
<dbReference type="InterPro" id="IPR017972">
    <property type="entry name" value="Cyt_P450_CS"/>
</dbReference>
<keyword evidence="3 6" id="KW-0560">Oxidoreductase</keyword>
<evidence type="ECO:0000256" key="4">
    <source>
        <dbReference type="ARBA" id="ARBA00023004"/>
    </source>
</evidence>
<evidence type="ECO:0000313" key="9">
    <source>
        <dbReference type="Proteomes" id="UP000245884"/>
    </source>
</evidence>
<feature type="binding site" description="axial binding residue" evidence="5">
    <location>
        <position position="483"/>
    </location>
    <ligand>
        <name>heme</name>
        <dbReference type="ChEBI" id="CHEBI:30413"/>
    </ligand>
    <ligandPart>
        <name>Fe</name>
        <dbReference type="ChEBI" id="CHEBI:18248"/>
    </ligandPart>
</feature>
<evidence type="ECO:0000256" key="3">
    <source>
        <dbReference type="ARBA" id="ARBA00023002"/>
    </source>
</evidence>
<dbReference type="GO" id="GO:0006629">
    <property type="term" value="P:lipid metabolic process"/>
    <property type="evidence" value="ECO:0007669"/>
    <property type="project" value="UniProtKB-ARBA"/>
</dbReference>
<evidence type="ECO:0000256" key="6">
    <source>
        <dbReference type="RuleBase" id="RU000461"/>
    </source>
</evidence>
<dbReference type="EMBL" id="KZ819678">
    <property type="protein sequence ID" value="PWN24955.1"/>
    <property type="molecule type" value="Genomic_DNA"/>
</dbReference>
<keyword evidence="7" id="KW-1133">Transmembrane helix</keyword>
<dbReference type="Gene3D" id="1.10.630.10">
    <property type="entry name" value="Cytochrome P450"/>
    <property type="match status" value="1"/>
</dbReference>
<comment type="similarity">
    <text evidence="1 6">Belongs to the cytochrome P450 family.</text>
</comment>
<dbReference type="PRINTS" id="PR00463">
    <property type="entry name" value="EP450I"/>
</dbReference>
<keyword evidence="7" id="KW-0472">Membrane</keyword>
<dbReference type="GO" id="GO:0020037">
    <property type="term" value="F:heme binding"/>
    <property type="evidence" value="ECO:0007669"/>
    <property type="project" value="InterPro"/>
</dbReference>
<dbReference type="PRINTS" id="PR00385">
    <property type="entry name" value="P450"/>
</dbReference>
<dbReference type="SUPFAM" id="SSF48264">
    <property type="entry name" value="Cytochrome P450"/>
    <property type="match status" value="1"/>
</dbReference>
<dbReference type="GO" id="GO:0004497">
    <property type="term" value="F:monooxygenase activity"/>
    <property type="evidence" value="ECO:0007669"/>
    <property type="project" value="UniProtKB-KW"/>
</dbReference>
<gene>
    <name evidence="8" type="ORF">BDZ90DRAFT_234559</name>
</gene>
<keyword evidence="5 6" id="KW-0349">Heme</keyword>
<keyword evidence="4 5" id="KW-0408">Iron</keyword>
<comment type="cofactor">
    <cofactor evidence="5">
        <name>heme</name>
        <dbReference type="ChEBI" id="CHEBI:30413"/>
    </cofactor>
</comment>
<dbReference type="Pfam" id="PF00067">
    <property type="entry name" value="p450"/>
    <property type="match status" value="1"/>
</dbReference>
<dbReference type="AlphaFoldDB" id="A0A316UP65"/>
<dbReference type="PANTHER" id="PTHR24296">
    <property type="entry name" value="CYTOCHROME P450"/>
    <property type="match status" value="1"/>
</dbReference>
<dbReference type="InterPro" id="IPR001128">
    <property type="entry name" value="Cyt_P450"/>
</dbReference>
<sequence>MPSLVLATSDPLATLAAALLLAVVALALLAAVYHDRPAFVPARPEVPQLKPSWPLVGSLPHLLALRKRGVRFLDESLRQQREVAPGGKPYTMALPGRFFGGRIYVVNNPAYIKTVQKDVELWLKGKAVQTIISDFLGPHGIFVSDGDVWYHQRKLSSHIFSIQSFRHEIQTSVLADLHKLDALCQDSIAQRKTVALPDVFHRFTLEAFTKLAFGVDLNTLPDNVAGLETQVTFAACFDYCQSFVERRPFSLVPLWAERFTAPGRKYHDSVRYLYDFSRSLIDQRYDAREKGTAESASKGGKDLLQLFIDAGCPRGDLPAVILNFMIAGRDTTAQALSWFMFEMYLHPDIAQRVRQEIWTNLGRAPQRDLEYDDYKKLPYLNAAFYESIRLHPNVPLTRKRAARDTVLHPTLDEATLPGKDLPSLPVRKNEAVQFSDYVIARMPEVWGEDCEEFKPERFLSEDGSLKQHSNFLFRAFNSGPRLCLGKNLATYEGMAVIAHLLGK</sequence>
<accession>A0A316UP65</accession>
<evidence type="ECO:0000313" key="8">
    <source>
        <dbReference type="EMBL" id="PWN24955.1"/>
    </source>
</evidence>
<dbReference type="GO" id="GO:0005506">
    <property type="term" value="F:iron ion binding"/>
    <property type="evidence" value="ECO:0007669"/>
    <property type="project" value="InterPro"/>
</dbReference>
<proteinExistence type="inferred from homology"/>
<dbReference type="STRING" id="1569628.A0A316UP65"/>
<dbReference type="PROSITE" id="PS00086">
    <property type="entry name" value="CYTOCHROME_P450"/>
    <property type="match status" value="1"/>
</dbReference>
<keyword evidence="7" id="KW-0812">Transmembrane</keyword>
<evidence type="ECO:0000256" key="5">
    <source>
        <dbReference type="PIRSR" id="PIRSR602401-1"/>
    </source>
</evidence>
<keyword evidence="2 5" id="KW-0479">Metal-binding</keyword>
<evidence type="ECO:0000256" key="2">
    <source>
        <dbReference type="ARBA" id="ARBA00022723"/>
    </source>
</evidence>
<dbReference type="Proteomes" id="UP000245884">
    <property type="component" value="Unassembled WGS sequence"/>
</dbReference>
<keyword evidence="9" id="KW-1185">Reference proteome</keyword>
<organism evidence="8 9">
    <name type="scientific">Jaminaea rosea</name>
    <dbReference type="NCBI Taxonomy" id="1569628"/>
    <lineage>
        <taxon>Eukaryota</taxon>
        <taxon>Fungi</taxon>
        <taxon>Dikarya</taxon>
        <taxon>Basidiomycota</taxon>
        <taxon>Ustilaginomycotina</taxon>
        <taxon>Exobasidiomycetes</taxon>
        <taxon>Microstromatales</taxon>
        <taxon>Microstromatales incertae sedis</taxon>
        <taxon>Jaminaea</taxon>
    </lineage>
</organism>
<dbReference type="InterPro" id="IPR036396">
    <property type="entry name" value="Cyt_P450_sf"/>
</dbReference>
<reference evidence="8 9" key="1">
    <citation type="journal article" date="2018" name="Mol. Biol. Evol.">
        <title>Broad Genomic Sampling Reveals a Smut Pathogenic Ancestry of the Fungal Clade Ustilaginomycotina.</title>
        <authorList>
            <person name="Kijpornyongpan T."/>
            <person name="Mondo S.J."/>
            <person name="Barry K."/>
            <person name="Sandor L."/>
            <person name="Lee J."/>
            <person name="Lipzen A."/>
            <person name="Pangilinan J."/>
            <person name="LaButti K."/>
            <person name="Hainaut M."/>
            <person name="Henrissat B."/>
            <person name="Grigoriev I.V."/>
            <person name="Spatafora J.W."/>
            <person name="Aime M.C."/>
        </authorList>
    </citation>
    <scope>NUCLEOTIDE SEQUENCE [LARGE SCALE GENOMIC DNA]</scope>
    <source>
        <strain evidence="8 9">MCA 5214</strain>
    </source>
</reference>
<dbReference type="OrthoDB" id="1470350at2759"/>
<name>A0A316UP65_9BASI</name>
<feature type="transmembrane region" description="Helical" evidence="7">
    <location>
        <begin position="12"/>
        <end position="33"/>
    </location>
</feature>
<dbReference type="GeneID" id="37028882"/>
<evidence type="ECO:0000256" key="7">
    <source>
        <dbReference type="SAM" id="Phobius"/>
    </source>
</evidence>
<dbReference type="RefSeq" id="XP_025359567.1">
    <property type="nucleotide sequence ID" value="XM_025507059.1"/>
</dbReference>
<dbReference type="InterPro" id="IPR002401">
    <property type="entry name" value="Cyt_P450_E_grp-I"/>
</dbReference>
<protein>
    <submittedName>
        <fullName evidence="8">Cytochrome P450</fullName>
    </submittedName>
</protein>
<evidence type="ECO:0000256" key="1">
    <source>
        <dbReference type="ARBA" id="ARBA00010617"/>
    </source>
</evidence>
<keyword evidence="6" id="KW-0503">Monooxygenase</keyword>